<sequence length="283" mass="29494">MSTYLKFIMVAALFVTTTITSMFEIAPTNASATPSQTTLKDGSRKAKKATESTSTSTTKIAVDQTTTSSSDVVEDAISSKTPDPVPAATDASAISSAVAQEETVDSVENETPYEAVVEEGQTTTSETIISAEESVAEVENPAPAPTVIQPNQLKINGQLISYSNAGQASGQAIIDANHNQVATWGGAAVQSGTDGANTHFIGQNPGIFNILFSIGGGDRIDVFDGANQVTSYTVTQIVTVDDSGMAADGTDYWNQITGTGGGERITLQTCINDDYNLILFASK</sequence>
<dbReference type="RefSeq" id="WP_311815169.1">
    <property type="nucleotide sequence ID" value="NZ_JARQAV010000004.1"/>
</dbReference>
<dbReference type="SUPFAM" id="SSF63817">
    <property type="entry name" value="Sortase"/>
    <property type="match status" value="1"/>
</dbReference>
<dbReference type="Gene3D" id="2.40.260.10">
    <property type="entry name" value="Sortase"/>
    <property type="match status" value="1"/>
</dbReference>
<evidence type="ECO:0000313" key="2">
    <source>
        <dbReference type="EMBL" id="MDT2769417.1"/>
    </source>
</evidence>
<comment type="caution">
    <text evidence="2">The sequence shown here is derived from an EMBL/GenBank/DDBJ whole genome shotgun (WGS) entry which is preliminary data.</text>
</comment>
<organism evidence="2 3">
    <name type="scientific">Enterococcus pseudoavium</name>
    <dbReference type="NCBI Taxonomy" id="44007"/>
    <lineage>
        <taxon>Bacteria</taxon>
        <taxon>Bacillati</taxon>
        <taxon>Bacillota</taxon>
        <taxon>Bacilli</taxon>
        <taxon>Lactobacillales</taxon>
        <taxon>Enterococcaceae</taxon>
        <taxon>Enterococcus</taxon>
    </lineage>
</organism>
<feature type="region of interest" description="Disordered" evidence="1">
    <location>
        <begin position="30"/>
        <end position="93"/>
    </location>
</feature>
<proteinExistence type="predicted"/>
<protein>
    <submittedName>
        <fullName evidence="2">Sortase</fullName>
    </submittedName>
</protein>
<reference evidence="2 3" key="1">
    <citation type="submission" date="2023-03" db="EMBL/GenBank/DDBJ databases">
        <authorList>
            <person name="Shen W."/>
            <person name="Cai J."/>
        </authorList>
    </citation>
    <scope>NUCLEOTIDE SEQUENCE [LARGE SCALE GENOMIC DNA]</scope>
    <source>
        <strain evidence="2 3">Y59</strain>
    </source>
</reference>
<dbReference type="EMBL" id="JARQAZ010000001">
    <property type="protein sequence ID" value="MDT2769417.1"/>
    <property type="molecule type" value="Genomic_DNA"/>
</dbReference>
<keyword evidence="3" id="KW-1185">Reference proteome</keyword>
<dbReference type="Proteomes" id="UP001269061">
    <property type="component" value="Unassembled WGS sequence"/>
</dbReference>
<evidence type="ECO:0000256" key="1">
    <source>
        <dbReference type="SAM" id="MobiDB-lite"/>
    </source>
</evidence>
<name>A0ABU3FEF3_9ENTE</name>
<accession>A0ABU3FEF3</accession>
<dbReference type="InterPro" id="IPR023365">
    <property type="entry name" value="Sortase_dom-sf"/>
</dbReference>
<evidence type="ECO:0000313" key="3">
    <source>
        <dbReference type="Proteomes" id="UP001269061"/>
    </source>
</evidence>
<feature type="compositionally biased region" description="Basic and acidic residues" evidence="1">
    <location>
        <begin position="41"/>
        <end position="50"/>
    </location>
</feature>
<feature type="compositionally biased region" description="Polar residues" evidence="1">
    <location>
        <begin position="30"/>
        <end position="40"/>
    </location>
</feature>
<gene>
    <name evidence="2" type="ORF">P7H46_01040</name>
</gene>